<dbReference type="InterPro" id="IPR052788">
    <property type="entry name" value="RING-type_E3_ligase_ATL"/>
</dbReference>
<keyword evidence="5" id="KW-0472">Membrane</keyword>
<dbReference type="CDD" id="cd16469">
    <property type="entry name" value="RING-H2_RNF24-like"/>
    <property type="match status" value="1"/>
</dbReference>
<dbReference type="PROSITE" id="PS50089">
    <property type="entry name" value="ZF_RING_2"/>
    <property type="match status" value="1"/>
</dbReference>
<evidence type="ECO:0000256" key="3">
    <source>
        <dbReference type="ARBA" id="ARBA00022833"/>
    </source>
</evidence>
<evidence type="ECO:0000256" key="4">
    <source>
        <dbReference type="PROSITE-ProRule" id="PRU00175"/>
    </source>
</evidence>
<proteinExistence type="predicted"/>
<keyword evidence="7" id="KW-1185">Reference proteome</keyword>
<feature type="domain" description="RING-type" evidence="6">
    <location>
        <begin position="61"/>
        <end position="102"/>
    </location>
</feature>
<keyword evidence="1" id="KW-0479">Metal-binding</keyword>
<dbReference type="RefSeq" id="XP_006825972.1">
    <property type="nucleotide sequence ID" value="XM_006825909.1"/>
</dbReference>
<evidence type="ECO:0000313" key="8">
    <source>
        <dbReference type="RefSeq" id="XP_006825972.1"/>
    </source>
</evidence>
<sequence length="127" mass="14483">MSNTIVSFQAAIPILAVGGLATLLTLLFCCYLWRLRRQADSERGFKRVRFANKKELPNDTCPVCLEEFLYVEELGICTCGHSFHTKCISTWLYENNTCPMCNQRVKPNERSRLVGGLEALSLYRTEV</sequence>
<protein>
    <submittedName>
        <fullName evidence="8">RING finger protein 122-like</fullName>
    </submittedName>
</protein>
<keyword evidence="5" id="KW-1133">Transmembrane helix</keyword>
<dbReference type="SUPFAM" id="SSF57850">
    <property type="entry name" value="RING/U-box"/>
    <property type="match status" value="1"/>
</dbReference>
<dbReference type="Pfam" id="PF13639">
    <property type="entry name" value="zf-RING_2"/>
    <property type="match status" value="1"/>
</dbReference>
<name>A0ABM0N131_SACKO</name>
<feature type="transmembrane region" description="Helical" evidence="5">
    <location>
        <begin position="12"/>
        <end position="33"/>
    </location>
</feature>
<dbReference type="Gene3D" id="3.30.40.10">
    <property type="entry name" value="Zinc/RING finger domain, C3HC4 (zinc finger)"/>
    <property type="match status" value="1"/>
</dbReference>
<evidence type="ECO:0000256" key="5">
    <source>
        <dbReference type="SAM" id="Phobius"/>
    </source>
</evidence>
<evidence type="ECO:0000256" key="2">
    <source>
        <dbReference type="ARBA" id="ARBA00022771"/>
    </source>
</evidence>
<evidence type="ECO:0000313" key="7">
    <source>
        <dbReference type="Proteomes" id="UP000694865"/>
    </source>
</evidence>
<accession>A0ABM0N131</accession>
<evidence type="ECO:0000259" key="6">
    <source>
        <dbReference type="PROSITE" id="PS50089"/>
    </source>
</evidence>
<dbReference type="SMART" id="SM00184">
    <property type="entry name" value="RING"/>
    <property type="match status" value="1"/>
</dbReference>
<keyword evidence="2 4" id="KW-0863">Zinc-finger</keyword>
<dbReference type="Proteomes" id="UP000694865">
    <property type="component" value="Unplaced"/>
</dbReference>
<reference evidence="8" key="1">
    <citation type="submission" date="2025-08" db="UniProtKB">
        <authorList>
            <consortium name="RefSeq"/>
        </authorList>
    </citation>
    <scope>IDENTIFICATION</scope>
    <source>
        <tissue evidence="8">Testes</tissue>
    </source>
</reference>
<dbReference type="PANTHER" id="PTHR45798">
    <property type="entry name" value="RING-H2 FINGER PROTEIN ATL61-RELATED-RELATED"/>
    <property type="match status" value="1"/>
</dbReference>
<dbReference type="InterPro" id="IPR013083">
    <property type="entry name" value="Znf_RING/FYVE/PHD"/>
</dbReference>
<organism evidence="7 8">
    <name type="scientific">Saccoglossus kowalevskii</name>
    <name type="common">Acorn worm</name>
    <dbReference type="NCBI Taxonomy" id="10224"/>
    <lineage>
        <taxon>Eukaryota</taxon>
        <taxon>Metazoa</taxon>
        <taxon>Hemichordata</taxon>
        <taxon>Enteropneusta</taxon>
        <taxon>Harrimaniidae</taxon>
        <taxon>Saccoglossus</taxon>
    </lineage>
</organism>
<dbReference type="GeneID" id="102809750"/>
<keyword evidence="3" id="KW-0862">Zinc</keyword>
<gene>
    <name evidence="8" type="primary">LOC102809750</name>
</gene>
<keyword evidence="5" id="KW-0812">Transmembrane</keyword>
<dbReference type="PANTHER" id="PTHR45798:SF97">
    <property type="entry name" value="ALCOHOL-SENSITIVE RING FINGER PROTEIN 1"/>
    <property type="match status" value="1"/>
</dbReference>
<evidence type="ECO:0000256" key="1">
    <source>
        <dbReference type="ARBA" id="ARBA00022723"/>
    </source>
</evidence>
<dbReference type="InterPro" id="IPR001841">
    <property type="entry name" value="Znf_RING"/>
</dbReference>